<dbReference type="CDD" id="cd09854">
    <property type="entry name" value="PIN_VapC-like"/>
    <property type="match status" value="1"/>
</dbReference>
<name>A0A5C5VC64_9BACT</name>
<dbReference type="InterPro" id="IPR002716">
    <property type="entry name" value="PIN_dom"/>
</dbReference>
<dbReference type="EMBL" id="SIHJ01000001">
    <property type="protein sequence ID" value="TWT35225.1"/>
    <property type="molecule type" value="Genomic_DNA"/>
</dbReference>
<comment type="caution">
    <text evidence="2">The sequence shown here is derived from an EMBL/GenBank/DDBJ whole genome shotgun (WGS) entry which is preliminary data.</text>
</comment>
<accession>A0A5C5VC64</accession>
<organism evidence="2 3">
    <name type="scientific">Posidoniimonas corsicana</name>
    <dbReference type="NCBI Taxonomy" id="1938618"/>
    <lineage>
        <taxon>Bacteria</taxon>
        <taxon>Pseudomonadati</taxon>
        <taxon>Planctomycetota</taxon>
        <taxon>Planctomycetia</taxon>
        <taxon>Pirellulales</taxon>
        <taxon>Lacipirellulaceae</taxon>
        <taxon>Posidoniimonas</taxon>
    </lineage>
</organism>
<dbReference type="Gene3D" id="3.40.50.1010">
    <property type="entry name" value="5'-nuclease"/>
    <property type="match status" value="1"/>
</dbReference>
<dbReference type="Pfam" id="PF01850">
    <property type="entry name" value="PIN"/>
    <property type="match status" value="1"/>
</dbReference>
<evidence type="ECO:0000259" key="1">
    <source>
        <dbReference type="Pfam" id="PF01850"/>
    </source>
</evidence>
<evidence type="ECO:0000313" key="3">
    <source>
        <dbReference type="Proteomes" id="UP000316714"/>
    </source>
</evidence>
<feature type="domain" description="PIN" evidence="1">
    <location>
        <begin position="4"/>
        <end position="136"/>
    </location>
</feature>
<dbReference type="RefSeq" id="WP_197531010.1">
    <property type="nucleotide sequence ID" value="NZ_SIHJ01000001.1"/>
</dbReference>
<evidence type="ECO:0000313" key="2">
    <source>
        <dbReference type="EMBL" id="TWT35225.1"/>
    </source>
</evidence>
<sequence length="148" mass="16332">MRLLVDTNILLRASQPDSPLFETCVRAVEALPAAGYTGFLVPQVVYEYWVVATRPADVNGLAFSVEQTTLEVARLATLLPLLPDDRGVFEQWQALVTRYGVAGKNAHDARLVAAMQRHRLTHLLTLNADDFARYDEVRVLSPAELAAG</sequence>
<proteinExistence type="predicted"/>
<keyword evidence="3" id="KW-1185">Reference proteome</keyword>
<dbReference type="Proteomes" id="UP000316714">
    <property type="component" value="Unassembled WGS sequence"/>
</dbReference>
<dbReference type="InterPro" id="IPR029060">
    <property type="entry name" value="PIN-like_dom_sf"/>
</dbReference>
<dbReference type="AlphaFoldDB" id="A0A5C5VC64"/>
<protein>
    <submittedName>
        <fullName evidence="2">PIN domain protein</fullName>
    </submittedName>
</protein>
<reference evidence="2 3" key="1">
    <citation type="submission" date="2019-02" db="EMBL/GenBank/DDBJ databases">
        <title>Deep-cultivation of Planctomycetes and their phenomic and genomic characterization uncovers novel biology.</title>
        <authorList>
            <person name="Wiegand S."/>
            <person name="Jogler M."/>
            <person name="Boedeker C."/>
            <person name="Pinto D."/>
            <person name="Vollmers J."/>
            <person name="Rivas-Marin E."/>
            <person name="Kohn T."/>
            <person name="Peeters S.H."/>
            <person name="Heuer A."/>
            <person name="Rast P."/>
            <person name="Oberbeckmann S."/>
            <person name="Bunk B."/>
            <person name="Jeske O."/>
            <person name="Meyerdierks A."/>
            <person name="Storesund J.E."/>
            <person name="Kallscheuer N."/>
            <person name="Luecker S."/>
            <person name="Lage O.M."/>
            <person name="Pohl T."/>
            <person name="Merkel B.J."/>
            <person name="Hornburger P."/>
            <person name="Mueller R.-W."/>
            <person name="Bruemmer F."/>
            <person name="Labrenz M."/>
            <person name="Spormann A.M."/>
            <person name="Op Den Camp H."/>
            <person name="Overmann J."/>
            <person name="Amann R."/>
            <person name="Jetten M.S.M."/>
            <person name="Mascher T."/>
            <person name="Medema M.H."/>
            <person name="Devos D.P."/>
            <person name="Kaster A.-K."/>
            <person name="Ovreas L."/>
            <person name="Rohde M."/>
            <person name="Galperin M.Y."/>
            <person name="Jogler C."/>
        </authorList>
    </citation>
    <scope>NUCLEOTIDE SEQUENCE [LARGE SCALE GENOMIC DNA]</scope>
    <source>
        <strain evidence="2 3">KOR34</strain>
    </source>
</reference>
<dbReference type="SUPFAM" id="SSF88723">
    <property type="entry name" value="PIN domain-like"/>
    <property type="match status" value="1"/>
</dbReference>
<gene>
    <name evidence="2" type="ORF">KOR34_01130</name>
</gene>